<comment type="caution">
    <text evidence="1">The sequence shown here is derived from an EMBL/GenBank/DDBJ whole genome shotgun (WGS) entry which is preliminary data.</text>
</comment>
<evidence type="ECO:0000313" key="1">
    <source>
        <dbReference type="EMBL" id="GGD23354.1"/>
    </source>
</evidence>
<reference evidence="1" key="1">
    <citation type="journal article" date="2014" name="Int. J. Syst. Evol. Microbiol.">
        <title>Complete genome sequence of Corynebacterium casei LMG S-19264T (=DSM 44701T), isolated from a smear-ripened cheese.</title>
        <authorList>
            <consortium name="US DOE Joint Genome Institute (JGI-PGF)"/>
            <person name="Walter F."/>
            <person name="Albersmeier A."/>
            <person name="Kalinowski J."/>
            <person name="Ruckert C."/>
        </authorList>
    </citation>
    <scope>NUCLEOTIDE SEQUENCE</scope>
    <source>
        <strain evidence="1">CGMCC 1.12506</strain>
    </source>
</reference>
<protein>
    <submittedName>
        <fullName evidence="1">Uncharacterized protein</fullName>
    </submittedName>
</protein>
<dbReference type="EMBL" id="BMFG01000004">
    <property type="protein sequence ID" value="GGD23354.1"/>
    <property type="molecule type" value="Genomic_DNA"/>
</dbReference>
<dbReference type="AlphaFoldDB" id="A0A917DAM2"/>
<keyword evidence="2" id="KW-1185">Reference proteome</keyword>
<evidence type="ECO:0000313" key="2">
    <source>
        <dbReference type="Proteomes" id="UP000625735"/>
    </source>
</evidence>
<organism evidence="1 2">
    <name type="scientific">Flavobacterium orientale</name>
    <dbReference type="NCBI Taxonomy" id="1756020"/>
    <lineage>
        <taxon>Bacteria</taxon>
        <taxon>Pseudomonadati</taxon>
        <taxon>Bacteroidota</taxon>
        <taxon>Flavobacteriia</taxon>
        <taxon>Flavobacteriales</taxon>
        <taxon>Flavobacteriaceae</taxon>
        <taxon>Flavobacterium</taxon>
    </lineage>
</organism>
<accession>A0A917DAM2</accession>
<name>A0A917DAM2_9FLAO</name>
<gene>
    <name evidence="1" type="ORF">GCM10011343_11930</name>
</gene>
<sequence>MTKNTKSESFLQDFFGIFGELCNKHNSRASGKNLVVPGNLQGNWTNALNNQNITLTGNLELTAHDYLILKK</sequence>
<dbReference type="Proteomes" id="UP000625735">
    <property type="component" value="Unassembled WGS sequence"/>
</dbReference>
<proteinExistence type="predicted"/>
<reference evidence="1" key="2">
    <citation type="submission" date="2020-09" db="EMBL/GenBank/DDBJ databases">
        <authorList>
            <person name="Sun Q."/>
            <person name="Zhou Y."/>
        </authorList>
    </citation>
    <scope>NUCLEOTIDE SEQUENCE</scope>
    <source>
        <strain evidence="1">CGMCC 1.12506</strain>
    </source>
</reference>